<feature type="transmembrane region" description="Helical" evidence="6">
    <location>
        <begin position="133"/>
        <end position="158"/>
    </location>
</feature>
<accession>A0A4Q2DWR5</accession>
<evidence type="ECO:0000313" key="8">
    <source>
        <dbReference type="EMBL" id="RXW24281.1"/>
    </source>
</evidence>
<comment type="subcellular location">
    <subcellularLocation>
        <location evidence="1">Membrane</location>
        <topology evidence="1">Multi-pass membrane protein</topology>
    </subcellularLocation>
</comment>
<evidence type="ECO:0000256" key="5">
    <source>
        <dbReference type="ARBA" id="ARBA00023136"/>
    </source>
</evidence>
<evidence type="ECO:0000313" key="9">
    <source>
        <dbReference type="Proteomes" id="UP000290288"/>
    </source>
</evidence>
<protein>
    <recommendedName>
        <fullName evidence="7">Major facilitator superfamily (MFS) profile domain-containing protein</fullName>
    </recommendedName>
</protein>
<dbReference type="Proteomes" id="UP000290288">
    <property type="component" value="Unassembled WGS sequence"/>
</dbReference>
<feature type="transmembrane region" description="Helical" evidence="6">
    <location>
        <begin position="237"/>
        <end position="257"/>
    </location>
</feature>
<feature type="transmembrane region" description="Helical" evidence="6">
    <location>
        <begin position="102"/>
        <end position="121"/>
    </location>
</feature>
<dbReference type="InterPro" id="IPR020846">
    <property type="entry name" value="MFS_dom"/>
</dbReference>
<evidence type="ECO:0000259" key="7">
    <source>
        <dbReference type="PROSITE" id="PS50850"/>
    </source>
</evidence>
<evidence type="ECO:0000256" key="4">
    <source>
        <dbReference type="ARBA" id="ARBA00022989"/>
    </source>
</evidence>
<keyword evidence="9" id="KW-1185">Reference proteome</keyword>
<dbReference type="SUPFAM" id="SSF103473">
    <property type="entry name" value="MFS general substrate transporter"/>
    <property type="match status" value="1"/>
</dbReference>
<dbReference type="AlphaFoldDB" id="A0A4Q2DWR5"/>
<sequence>MVSFLITLCLFKETVPKRKIVPRPRRARVASTASEDTLVDGKFLLFNEEPVPLRDLFVYPVIISISNYVSIAFLNICMNALVPLFFAMPIEIGGLGLDPPTIGLTMGMYGIGCGTFQALFFSRIVRRYGEKRIFMFGVFTFIPMFAMFPVISLVARHYGLCTRVWILVTIFLSILAVMDLAYGCIFMYITASAPNKRSLGATNGLSQTTVSIARAIGPAMSTSLFSISVEKNILGGYGVYALLCFISVLSLILASMLPAKVWEEKEDCSYHDRTLVSE</sequence>
<dbReference type="PROSITE" id="PS50850">
    <property type="entry name" value="MFS"/>
    <property type="match status" value="1"/>
</dbReference>
<gene>
    <name evidence="8" type="ORF">EST38_g1584</name>
</gene>
<keyword evidence="3 6" id="KW-0812">Transmembrane</keyword>
<dbReference type="GO" id="GO:0022857">
    <property type="term" value="F:transmembrane transporter activity"/>
    <property type="evidence" value="ECO:0007669"/>
    <property type="project" value="InterPro"/>
</dbReference>
<evidence type="ECO:0000256" key="6">
    <source>
        <dbReference type="SAM" id="Phobius"/>
    </source>
</evidence>
<dbReference type="PANTHER" id="PTHR23504">
    <property type="entry name" value="MAJOR FACILITATOR SUPERFAMILY DOMAIN-CONTAINING PROTEIN 10"/>
    <property type="match status" value="1"/>
</dbReference>
<dbReference type="GO" id="GO:0016020">
    <property type="term" value="C:membrane"/>
    <property type="evidence" value="ECO:0007669"/>
    <property type="project" value="UniProtKB-SubCell"/>
</dbReference>
<evidence type="ECO:0000256" key="1">
    <source>
        <dbReference type="ARBA" id="ARBA00004141"/>
    </source>
</evidence>
<keyword evidence="4 6" id="KW-1133">Transmembrane helix</keyword>
<keyword evidence="2" id="KW-0813">Transport</keyword>
<dbReference type="EMBL" id="SDEE01000022">
    <property type="protein sequence ID" value="RXW24281.1"/>
    <property type="molecule type" value="Genomic_DNA"/>
</dbReference>
<feature type="transmembrane region" description="Helical" evidence="6">
    <location>
        <begin position="164"/>
        <end position="189"/>
    </location>
</feature>
<dbReference type="OrthoDB" id="419616at2759"/>
<reference evidence="8 9" key="1">
    <citation type="submission" date="2019-01" db="EMBL/GenBank/DDBJ databases">
        <title>Draft genome sequence of Psathyrella aberdarensis IHI B618.</title>
        <authorList>
            <person name="Buettner E."/>
            <person name="Kellner H."/>
        </authorList>
    </citation>
    <scope>NUCLEOTIDE SEQUENCE [LARGE SCALE GENOMIC DNA]</scope>
    <source>
        <strain evidence="8 9">IHI B618</strain>
    </source>
</reference>
<comment type="caution">
    <text evidence="8">The sequence shown here is derived from an EMBL/GenBank/DDBJ whole genome shotgun (WGS) entry which is preliminary data.</text>
</comment>
<dbReference type="PANTHER" id="PTHR23504:SF15">
    <property type="entry name" value="MAJOR FACILITATOR SUPERFAMILY (MFS) PROFILE DOMAIN-CONTAINING PROTEIN"/>
    <property type="match status" value="1"/>
</dbReference>
<keyword evidence="5 6" id="KW-0472">Membrane</keyword>
<organism evidence="8 9">
    <name type="scientific">Candolleomyces aberdarensis</name>
    <dbReference type="NCBI Taxonomy" id="2316362"/>
    <lineage>
        <taxon>Eukaryota</taxon>
        <taxon>Fungi</taxon>
        <taxon>Dikarya</taxon>
        <taxon>Basidiomycota</taxon>
        <taxon>Agaricomycotina</taxon>
        <taxon>Agaricomycetes</taxon>
        <taxon>Agaricomycetidae</taxon>
        <taxon>Agaricales</taxon>
        <taxon>Agaricineae</taxon>
        <taxon>Psathyrellaceae</taxon>
        <taxon>Candolleomyces</taxon>
    </lineage>
</organism>
<proteinExistence type="predicted"/>
<dbReference type="Gene3D" id="1.20.1250.20">
    <property type="entry name" value="MFS general substrate transporter like domains"/>
    <property type="match status" value="1"/>
</dbReference>
<dbReference type="InterPro" id="IPR011701">
    <property type="entry name" value="MFS"/>
</dbReference>
<dbReference type="Pfam" id="PF07690">
    <property type="entry name" value="MFS_1"/>
    <property type="match status" value="1"/>
</dbReference>
<evidence type="ECO:0000256" key="3">
    <source>
        <dbReference type="ARBA" id="ARBA00022692"/>
    </source>
</evidence>
<feature type="domain" description="Major facilitator superfamily (MFS) profile" evidence="7">
    <location>
        <begin position="1"/>
        <end position="262"/>
    </location>
</feature>
<feature type="transmembrane region" description="Helical" evidence="6">
    <location>
        <begin position="56"/>
        <end position="82"/>
    </location>
</feature>
<dbReference type="InterPro" id="IPR036259">
    <property type="entry name" value="MFS_trans_sf"/>
</dbReference>
<name>A0A4Q2DWR5_9AGAR</name>
<evidence type="ECO:0000256" key="2">
    <source>
        <dbReference type="ARBA" id="ARBA00022448"/>
    </source>
</evidence>